<dbReference type="AlphaFoldDB" id="A0A2T8HK00"/>
<evidence type="ECO:0000313" key="8">
    <source>
        <dbReference type="Proteomes" id="UP000245627"/>
    </source>
</evidence>
<dbReference type="EC" id="5.2.1.8" evidence="2"/>
<reference evidence="7 8" key="1">
    <citation type="submission" date="2018-04" db="EMBL/GenBank/DDBJ databases">
        <title>Sphingobacterium cortibacter sp. nov.</title>
        <authorList>
            <person name="Li Y."/>
        </authorList>
    </citation>
    <scope>NUCLEOTIDE SEQUENCE [LARGE SCALE GENOMIC DNA]</scope>
    <source>
        <strain evidence="7 8">2c-3</strain>
    </source>
</reference>
<dbReference type="OrthoDB" id="9807797at2"/>
<dbReference type="CDD" id="cd00317">
    <property type="entry name" value="cyclophilin"/>
    <property type="match status" value="1"/>
</dbReference>
<keyword evidence="3" id="KW-0697">Rotamase</keyword>
<evidence type="ECO:0000256" key="1">
    <source>
        <dbReference type="ARBA" id="ARBA00007365"/>
    </source>
</evidence>
<feature type="domain" description="PPIase cyclophilin-type" evidence="6">
    <location>
        <begin position="39"/>
        <end position="209"/>
    </location>
</feature>
<dbReference type="GO" id="GO:0003755">
    <property type="term" value="F:peptidyl-prolyl cis-trans isomerase activity"/>
    <property type="evidence" value="ECO:0007669"/>
    <property type="project" value="UniProtKB-KW"/>
</dbReference>
<comment type="caution">
    <text evidence="7">The sequence shown here is derived from an EMBL/GenBank/DDBJ whole genome shotgun (WGS) entry which is preliminary data.</text>
</comment>
<organism evidence="7 8">
    <name type="scientific">Sphingobacterium corticibacter</name>
    <dbReference type="NCBI Taxonomy" id="2171749"/>
    <lineage>
        <taxon>Bacteria</taxon>
        <taxon>Pseudomonadati</taxon>
        <taxon>Bacteroidota</taxon>
        <taxon>Sphingobacteriia</taxon>
        <taxon>Sphingobacteriales</taxon>
        <taxon>Sphingobacteriaceae</taxon>
        <taxon>Sphingobacterium</taxon>
    </lineage>
</organism>
<dbReference type="SUPFAM" id="SSF50891">
    <property type="entry name" value="Cyclophilin-like"/>
    <property type="match status" value="1"/>
</dbReference>
<dbReference type="GO" id="GO:0006457">
    <property type="term" value="P:protein folding"/>
    <property type="evidence" value="ECO:0007669"/>
    <property type="project" value="InterPro"/>
</dbReference>
<evidence type="ECO:0000256" key="5">
    <source>
        <dbReference type="SAM" id="SignalP"/>
    </source>
</evidence>
<keyword evidence="8" id="KW-1185">Reference proteome</keyword>
<comment type="similarity">
    <text evidence="1">Belongs to the cyclophilin-type PPIase family.</text>
</comment>
<dbReference type="RefSeq" id="WP_116775295.1">
    <property type="nucleotide sequence ID" value="NZ_QDKG01000002.1"/>
</dbReference>
<accession>A0A2T8HK00</accession>
<gene>
    <name evidence="7" type="ORF">DC487_07235</name>
</gene>
<keyword evidence="5" id="KW-0732">Signal</keyword>
<dbReference type="Gene3D" id="2.40.100.10">
    <property type="entry name" value="Cyclophilin-like"/>
    <property type="match status" value="1"/>
</dbReference>
<evidence type="ECO:0000256" key="4">
    <source>
        <dbReference type="ARBA" id="ARBA00023235"/>
    </source>
</evidence>
<evidence type="ECO:0000313" key="7">
    <source>
        <dbReference type="EMBL" id="PVH25723.1"/>
    </source>
</evidence>
<dbReference type="EMBL" id="QDKG01000002">
    <property type="protein sequence ID" value="PVH25723.1"/>
    <property type="molecule type" value="Genomic_DNA"/>
</dbReference>
<dbReference type="InterPro" id="IPR044666">
    <property type="entry name" value="Cyclophilin_A-like"/>
</dbReference>
<name>A0A2T8HK00_9SPHI</name>
<dbReference type="PANTHER" id="PTHR45625:SF4">
    <property type="entry name" value="PEPTIDYLPROLYL ISOMERASE DOMAIN AND WD REPEAT-CONTAINING PROTEIN 1"/>
    <property type="match status" value="1"/>
</dbReference>
<evidence type="ECO:0000259" key="6">
    <source>
        <dbReference type="PROSITE" id="PS50072"/>
    </source>
</evidence>
<protein>
    <recommendedName>
        <fullName evidence="2">peptidylprolyl isomerase</fullName>
        <ecNumber evidence="2">5.2.1.8</ecNumber>
    </recommendedName>
</protein>
<dbReference type="PROSITE" id="PS00170">
    <property type="entry name" value="CSA_PPIASE_1"/>
    <property type="match status" value="1"/>
</dbReference>
<dbReference type="InterPro" id="IPR020892">
    <property type="entry name" value="Cyclophilin-type_PPIase_CS"/>
</dbReference>
<dbReference type="Pfam" id="PF00160">
    <property type="entry name" value="Pro_isomerase"/>
    <property type="match status" value="1"/>
</dbReference>
<dbReference type="InterPro" id="IPR002130">
    <property type="entry name" value="Cyclophilin-type_PPIase_dom"/>
</dbReference>
<sequence>MHRLFKATILLVFALLLSNNATYAQSPTHYYVEIKTGKGNAILKLYNETPLHRDNMVRLVRANFYDSLLFHRVINQFMIQGGDPGSKFAVDKQSLGEGGPGYDVPAEIQEQLIHKKGVIGAARDNNPEKKSSGSQFYLVQGKKYSEAGLDSLETMRLKKKLTPKQRETYTTVGGVPHLDGEYTVYGEIIDGLAVVDSIAKVETDGRDRPVANERMSMRTLTRDEALKIELGAVPKRGFFAQVFSKAPAQEYTLTPSKK</sequence>
<evidence type="ECO:0000256" key="3">
    <source>
        <dbReference type="ARBA" id="ARBA00023110"/>
    </source>
</evidence>
<keyword evidence="4 7" id="KW-0413">Isomerase</keyword>
<feature type="signal peptide" evidence="5">
    <location>
        <begin position="1"/>
        <end position="24"/>
    </location>
</feature>
<dbReference type="InterPro" id="IPR029000">
    <property type="entry name" value="Cyclophilin-like_dom_sf"/>
</dbReference>
<feature type="chain" id="PRO_5015779689" description="peptidylprolyl isomerase" evidence="5">
    <location>
        <begin position="25"/>
        <end position="258"/>
    </location>
</feature>
<proteinExistence type="inferred from homology"/>
<dbReference type="PROSITE" id="PS50072">
    <property type="entry name" value="CSA_PPIASE_2"/>
    <property type="match status" value="1"/>
</dbReference>
<dbReference type="Proteomes" id="UP000245627">
    <property type="component" value="Unassembled WGS sequence"/>
</dbReference>
<dbReference type="PANTHER" id="PTHR45625">
    <property type="entry name" value="PEPTIDYL-PROLYL CIS-TRANS ISOMERASE-RELATED"/>
    <property type="match status" value="1"/>
</dbReference>
<evidence type="ECO:0000256" key="2">
    <source>
        <dbReference type="ARBA" id="ARBA00013194"/>
    </source>
</evidence>